<evidence type="ECO:0000313" key="16">
    <source>
        <dbReference type="EMBL" id="MFD1333279.1"/>
    </source>
</evidence>
<sequence length="630" mass="68217">MLQLLRKGAAGWVAKVFLGVLVLSFAVWGVADVFRTGGSANVAASVGEQQIPLETFRRAYQGELRRLSEEAKRPITPEIARMAGLGDRVLNNLINEAALDESVRAFGLSVSDDEVAREITGDPIFRGPTGGFDRAQFNSILANNNLREQDYVLLQRGFTSRRQITDALTDGVQAPAVLREAVHAFESESRTLSYLTLQQEAPAAVPAPSEAQLKSFYEEHKASFAAPEYRKLATLTLDAAAIAASKQIPEAQLRAYYDENHPRYVTAEKRSIEQIAYPSLADAKAASDRIKAGGLFEQEMIARKITPQDAFLGDLTKAQMFDKKIADVAFALQPNAVSEPVEGAYATVLLRVTGVQQQQVRRFEDVRNDIRKVLAETQARDELRSRHDAIDEARLGGQTLAEIAKAQNLTLRTIDAVDASGLDPAGKPITGLATQADVLKAAFEAQVGSENPAVATGEAYVWHDVLQVSPARDRTFEEAKPLAETRWREEQARKRLATRADQIIAELTGGKTLEQVAQAQKLEVDQTETTRLGGAPAVTQDQATAIFQTPVDGFGKTPPGADGSRLVFKVTAENTRPFDPKAADTTGQAAKIAESLGGDVVTSFVRKLRDDLGARVDQGAVTRVVGGGEG</sequence>
<keyword evidence="17" id="KW-1185">Reference proteome</keyword>
<evidence type="ECO:0000256" key="2">
    <source>
        <dbReference type="ARBA" id="ARBA00018370"/>
    </source>
</evidence>
<dbReference type="PANTHER" id="PTHR47529">
    <property type="entry name" value="PEPTIDYL-PROLYL CIS-TRANS ISOMERASE D"/>
    <property type="match status" value="1"/>
</dbReference>
<evidence type="ECO:0000259" key="15">
    <source>
        <dbReference type="Pfam" id="PF13145"/>
    </source>
</evidence>
<comment type="caution">
    <text evidence="16">The sequence shown here is derived from an EMBL/GenBank/DDBJ whole genome shotgun (WGS) entry which is preliminary data.</text>
</comment>
<evidence type="ECO:0000256" key="14">
    <source>
        <dbReference type="SAM" id="Phobius"/>
    </source>
</evidence>
<keyword evidence="6 14" id="KW-1133">Transmembrane helix</keyword>
<keyword evidence="4" id="KW-0997">Cell inner membrane</keyword>
<comment type="subcellular location">
    <subcellularLocation>
        <location evidence="1">Cell inner membrane</location>
        <topology evidence="1">Single-pass type II membrane protein</topology>
        <orientation evidence="1">Periplasmic side</orientation>
    </subcellularLocation>
</comment>
<comment type="similarity">
    <text evidence="11">Belongs to the PpiD chaperone family.</text>
</comment>
<keyword evidence="5 14" id="KW-0812">Transmembrane</keyword>
<evidence type="ECO:0000256" key="3">
    <source>
        <dbReference type="ARBA" id="ARBA00022475"/>
    </source>
</evidence>
<gene>
    <name evidence="16" type="ORF">ACFQ4O_14875</name>
</gene>
<accession>A0ABW3ZB50</accession>
<evidence type="ECO:0000256" key="8">
    <source>
        <dbReference type="ARBA" id="ARBA00023186"/>
    </source>
</evidence>
<evidence type="ECO:0000256" key="4">
    <source>
        <dbReference type="ARBA" id="ARBA00022519"/>
    </source>
</evidence>
<dbReference type="SUPFAM" id="SSF109998">
    <property type="entry name" value="Triger factor/SurA peptide-binding domain-like"/>
    <property type="match status" value="1"/>
</dbReference>
<dbReference type="Pfam" id="PF13145">
    <property type="entry name" value="Rotamase_2"/>
    <property type="match status" value="1"/>
</dbReference>
<evidence type="ECO:0000256" key="6">
    <source>
        <dbReference type="ARBA" id="ARBA00022989"/>
    </source>
</evidence>
<dbReference type="Pfam" id="PF13624">
    <property type="entry name" value="SurA_N_3"/>
    <property type="match status" value="1"/>
</dbReference>
<evidence type="ECO:0000256" key="7">
    <source>
        <dbReference type="ARBA" id="ARBA00023136"/>
    </source>
</evidence>
<name>A0ABW3ZB50_9HYPH</name>
<keyword evidence="3" id="KW-1003">Cell membrane</keyword>
<evidence type="ECO:0000256" key="5">
    <source>
        <dbReference type="ARBA" id="ARBA00022692"/>
    </source>
</evidence>
<dbReference type="PANTHER" id="PTHR47529:SF1">
    <property type="entry name" value="PERIPLASMIC CHAPERONE PPID"/>
    <property type="match status" value="1"/>
</dbReference>
<evidence type="ECO:0000256" key="12">
    <source>
        <dbReference type="ARBA" id="ARBA00040743"/>
    </source>
</evidence>
<dbReference type="InterPro" id="IPR027304">
    <property type="entry name" value="Trigger_fact/SurA_dom_sf"/>
</dbReference>
<dbReference type="SUPFAM" id="SSF54534">
    <property type="entry name" value="FKBP-like"/>
    <property type="match status" value="1"/>
</dbReference>
<dbReference type="InterPro" id="IPR046357">
    <property type="entry name" value="PPIase_dom_sf"/>
</dbReference>
<keyword evidence="8" id="KW-0143">Chaperone</keyword>
<dbReference type="InterPro" id="IPR052029">
    <property type="entry name" value="PpiD_chaperone"/>
</dbReference>
<dbReference type="EMBL" id="JBHTMX010000197">
    <property type="protein sequence ID" value="MFD1333279.1"/>
    <property type="molecule type" value="Genomic_DNA"/>
</dbReference>
<evidence type="ECO:0000256" key="11">
    <source>
        <dbReference type="ARBA" id="ARBA00038408"/>
    </source>
</evidence>
<organism evidence="16 17">
    <name type="scientific">Methylopila musalis</name>
    <dbReference type="NCBI Taxonomy" id="1134781"/>
    <lineage>
        <taxon>Bacteria</taxon>
        <taxon>Pseudomonadati</taxon>
        <taxon>Pseudomonadota</taxon>
        <taxon>Alphaproteobacteria</taxon>
        <taxon>Hyphomicrobiales</taxon>
        <taxon>Methylopilaceae</taxon>
        <taxon>Methylopila</taxon>
    </lineage>
</organism>
<keyword evidence="7 14" id="KW-0472">Membrane</keyword>
<evidence type="ECO:0000256" key="10">
    <source>
        <dbReference type="ARBA" id="ARBA00031484"/>
    </source>
</evidence>
<dbReference type="RefSeq" id="WP_378776696.1">
    <property type="nucleotide sequence ID" value="NZ_JBHTMX010000197.1"/>
</dbReference>
<reference evidence="17" key="1">
    <citation type="journal article" date="2019" name="Int. J. Syst. Evol. Microbiol.">
        <title>The Global Catalogue of Microorganisms (GCM) 10K type strain sequencing project: providing services to taxonomists for standard genome sequencing and annotation.</title>
        <authorList>
            <consortium name="The Broad Institute Genomics Platform"/>
            <consortium name="The Broad Institute Genome Sequencing Center for Infectious Disease"/>
            <person name="Wu L."/>
            <person name="Ma J."/>
        </authorList>
    </citation>
    <scope>NUCLEOTIDE SEQUENCE [LARGE SCALE GENOMIC DNA]</scope>
    <source>
        <strain evidence="17">CCUG 61696</strain>
    </source>
</reference>
<feature type="transmembrane region" description="Helical" evidence="14">
    <location>
        <begin position="12"/>
        <end position="31"/>
    </location>
</feature>
<evidence type="ECO:0000313" key="17">
    <source>
        <dbReference type="Proteomes" id="UP001597171"/>
    </source>
</evidence>
<evidence type="ECO:0000256" key="13">
    <source>
        <dbReference type="ARBA" id="ARBA00042775"/>
    </source>
</evidence>
<dbReference type="Gene3D" id="3.10.50.40">
    <property type="match status" value="1"/>
</dbReference>
<dbReference type="InterPro" id="IPR000297">
    <property type="entry name" value="PPIase_PpiC"/>
</dbReference>
<feature type="domain" description="PpiC" evidence="15">
    <location>
        <begin position="248"/>
        <end position="368"/>
    </location>
</feature>
<proteinExistence type="inferred from homology"/>
<dbReference type="Proteomes" id="UP001597171">
    <property type="component" value="Unassembled WGS sequence"/>
</dbReference>
<evidence type="ECO:0000256" key="1">
    <source>
        <dbReference type="ARBA" id="ARBA00004382"/>
    </source>
</evidence>
<evidence type="ECO:0000256" key="9">
    <source>
        <dbReference type="ARBA" id="ARBA00030642"/>
    </source>
</evidence>
<protein>
    <recommendedName>
        <fullName evidence="2">Parvulin-like PPIase</fullName>
    </recommendedName>
    <alternativeName>
        <fullName evidence="9">Peptidyl-prolyl cis-trans isomerase plp</fullName>
    </alternativeName>
    <alternativeName>
        <fullName evidence="12">Periplasmic chaperone PpiD</fullName>
    </alternativeName>
    <alternativeName>
        <fullName evidence="13">Periplasmic folding chaperone</fullName>
    </alternativeName>
    <alternativeName>
        <fullName evidence="10">Rotamase plp</fullName>
    </alternativeName>
</protein>
<dbReference type="Gene3D" id="1.10.4030.10">
    <property type="entry name" value="Porin chaperone SurA, peptide-binding domain"/>
    <property type="match status" value="1"/>
</dbReference>